<evidence type="ECO:0000256" key="1">
    <source>
        <dbReference type="ARBA" id="ARBA00000085"/>
    </source>
</evidence>
<keyword evidence="7" id="KW-0812">Transmembrane</keyword>
<evidence type="ECO:0000256" key="4">
    <source>
        <dbReference type="ARBA" id="ARBA00022679"/>
    </source>
</evidence>
<name>A0ABP8KDV5_9BACT</name>
<dbReference type="Pfam" id="PF00512">
    <property type="entry name" value="HisKA"/>
    <property type="match status" value="1"/>
</dbReference>
<evidence type="ECO:0000256" key="6">
    <source>
        <dbReference type="SAM" id="Coils"/>
    </source>
</evidence>
<dbReference type="CDD" id="cd19410">
    <property type="entry name" value="HK9-like_sensor"/>
    <property type="match status" value="1"/>
</dbReference>
<dbReference type="Proteomes" id="UP001500936">
    <property type="component" value="Unassembled WGS sequence"/>
</dbReference>
<dbReference type="RefSeq" id="WP_345266697.1">
    <property type="nucleotide sequence ID" value="NZ_BAABHB010000003.1"/>
</dbReference>
<evidence type="ECO:0000313" key="9">
    <source>
        <dbReference type="EMBL" id="GAA4404031.1"/>
    </source>
</evidence>
<dbReference type="Pfam" id="PF02518">
    <property type="entry name" value="HATPase_c"/>
    <property type="match status" value="1"/>
</dbReference>
<reference evidence="10" key="1">
    <citation type="journal article" date="2019" name="Int. J. Syst. Evol. Microbiol.">
        <title>The Global Catalogue of Microorganisms (GCM) 10K type strain sequencing project: providing services to taxonomists for standard genome sequencing and annotation.</title>
        <authorList>
            <consortium name="The Broad Institute Genomics Platform"/>
            <consortium name="The Broad Institute Genome Sequencing Center for Infectious Disease"/>
            <person name="Wu L."/>
            <person name="Ma J."/>
        </authorList>
    </citation>
    <scope>NUCLEOTIDE SEQUENCE [LARGE SCALE GENOMIC DNA]</scope>
    <source>
        <strain evidence="10">JCM 17925</strain>
    </source>
</reference>
<dbReference type="InterPro" id="IPR036890">
    <property type="entry name" value="HATPase_C_sf"/>
</dbReference>
<dbReference type="InterPro" id="IPR007891">
    <property type="entry name" value="CHASE3"/>
</dbReference>
<keyword evidence="3" id="KW-0597">Phosphoprotein</keyword>
<dbReference type="InterPro" id="IPR004358">
    <property type="entry name" value="Sig_transdc_His_kin-like_C"/>
</dbReference>
<protein>
    <recommendedName>
        <fullName evidence="2">histidine kinase</fullName>
        <ecNumber evidence="2">2.7.13.3</ecNumber>
    </recommendedName>
</protein>
<dbReference type="SUPFAM" id="SSF47384">
    <property type="entry name" value="Homodimeric domain of signal transducing histidine kinase"/>
    <property type="match status" value="1"/>
</dbReference>
<keyword evidence="7" id="KW-1133">Transmembrane helix</keyword>
<evidence type="ECO:0000259" key="8">
    <source>
        <dbReference type="PROSITE" id="PS50109"/>
    </source>
</evidence>
<evidence type="ECO:0000256" key="3">
    <source>
        <dbReference type="ARBA" id="ARBA00022553"/>
    </source>
</evidence>
<dbReference type="InterPro" id="IPR050351">
    <property type="entry name" value="BphY/WalK/GraS-like"/>
</dbReference>
<dbReference type="SMART" id="SM00388">
    <property type="entry name" value="HisKA"/>
    <property type="match status" value="1"/>
</dbReference>
<keyword evidence="5" id="KW-0418">Kinase</keyword>
<feature type="coiled-coil region" evidence="6">
    <location>
        <begin position="209"/>
        <end position="247"/>
    </location>
</feature>
<dbReference type="InterPro" id="IPR036097">
    <property type="entry name" value="HisK_dim/P_sf"/>
</dbReference>
<feature type="transmembrane region" description="Helical" evidence="7">
    <location>
        <begin position="16"/>
        <end position="38"/>
    </location>
</feature>
<dbReference type="CDD" id="cd00082">
    <property type="entry name" value="HisKA"/>
    <property type="match status" value="1"/>
</dbReference>
<dbReference type="SMART" id="SM00387">
    <property type="entry name" value="HATPase_c"/>
    <property type="match status" value="1"/>
</dbReference>
<dbReference type="SUPFAM" id="SSF55874">
    <property type="entry name" value="ATPase domain of HSP90 chaperone/DNA topoisomerase II/histidine kinase"/>
    <property type="match status" value="1"/>
</dbReference>
<dbReference type="PANTHER" id="PTHR42878">
    <property type="entry name" value="TWO-COMPONENT HISTIDINE KINASE"/>
    <property type="match status" value="1"/>
</dbReference>
<dbReference type="PANTHER" id="PTHR42878:SF15">
    <property type="entry name" value="BACTERIOPHYTOCHROME"/>
    <property type="match status" value="1"/>
</dbReference>
<sequence>MGFFERFLPTHINNKISIGFVLALVLISTGFVLALYSYNQYREDGMRIESSYEVRNRLTTVLLRLREMETAVRGFVFTKDTLYMETYTRNRKEVRNQIKALQAITYDAVLAAKADTLETLAESKLEIAERQTRAVRNREIASALPVYMRIGKLRMDDISRLVSEMAEREQVVMKERRDAATQSFRNTVILIFVVSFMTFVTMIVSFNLLEKELANRQQVEDQLRAFEEELKEHIRQLKASNEELERFAFVASHDLQEPLRKIQAFGNLLELRYSGQLDKQGEDFLRKLTVSAERMSKMIKDLLNFSRLSMTQDEFRPVNLNEIITRIVEDQEWRIRALGARIDVEPLPVVEAVPSQMDHLFLNLIGNALKFSTTGETPVIRIAADIVDGADYPELIGGKTYYKITIEDNGIGFDEKYLDYIFKVFQRLHGKTSYEGTGIGLAICKKVVMYHKGYITAQSRPGQGATFVVILPEKQLNHEHDRSTTKETHSYSVS</sequence>
<dbReference type="EC" id="2.7.13.3" evidence="2"/>
<dbReference type="Gene3D" id="1.10.287.130">
    <property type="match status" value="1"/>
</dbReference>
<dbReference type="InterPro" id="IPR003661">
    <property type="entry name" value="HisK_dim/P_dom"/>
</dbReference>
<keyword evidence="7" id="KW-0472">Membrane</keyword>
<dbReference type="Pfam" id="PF05227">
    <property type="entry name" value="CHASE3"/>
    <property type="match status" value="1"/>
</dbReference>
<comment type="catalytic activity">
    <reaction evidence="1">
        <text>ATP + protein L-histidine = ADP + protein N-phospho-L-histidine.</text>
        <dbReference type="EC" id="2.7.13.3"/>
    </reaction>
</comment>
<evidence type="ECO:0000256" key="5">
    <source>
        <dbReference type="ARBA" id="ARBA00022777"/>
    </source>
</evidence>
<evidence type="ECO:0000256" key="7">
    <source>
        <dbReference type="SAM" id="Phobius"/>
    </source>
</evidence>
<keyword evidence="6" id="KW-0175">Coiled coil</keyword>
<accession>A0ABP8KDV5</accession>
<dbReference type="Gene3D" id="3.30.565.10">
    <property type="entry name" value="Histidine kinase-like ATPase, C-terminal domain"/>
    <property type="match status" value="1"/>
</dbReference>
<feature type="domain" description="Histidine kinase" evidence="8">
    <location>
        <begin position="250"/>
        <end position="475"/>
    </location>
</feature>
<keyword evidence="4" id="KW-0808">Transferase</keyword>
<dbReference type="InterPro" id="IPR005467">
    <property type="entry name" value="His_kinase_dom"/>
</dbReference>
<dbReference type="InterPro" id="IPR003594">
    <property type="entry name" value="HATPase_dom"/>
</dbReference>
<dbReference type="EMBL" id="BAABHB010000003">
    <property type="protein sequence ID" value="GAA4404031.1"/>
    <property type="molecule type" value="Genomic_DNA"/>
</dbReference>
<evidence type="ECO:0000256" key="2">
    <source>
        <dbReference type="ARBA" id="ARBA00012438"/>
    </source>
</evidence>
<gene>
    <name evidence="9" type="ORF">GCM10023187_20710</name>
</gene>
<organism evidence="9 10">
    <name type="scientific">Nibrella viscosa</name>
    <dbReference type="NCBI Taxonomy" id="1084524"/>
    <lineage>
        <taxon>Bacteria</taxon>
        <taxon>Pseudomonadati</taxon>
        <taxon>Bacteroidota</taxon>
        <taxon>Cytophagia</taxon>
        <taxon>Cytophagales</taxon>
        <taxon>Spirosomataceae</taxon>
        <taxon>Nibrella</taxon>
    </lineage>
</organism>
<keyword evidence="10" id="KW-1185">Reference proteome</keyword>
<feature type="transmembrane region" description="Helical" evidence="7">
    <location>
        <begin position="187"/>
        <end position="209"/>
    </location>
</feature>
<evidence type="ECO:0000313" key="10">
    <source>
        <dbReference type="Proteomes" id="UP001500936"/>
    </source>
</evidence>
<comment type="caution">
    <text evidence="9">The sequence shown here is derived from an EMBL/GenBank/DDBJ whole genome shotgun (WGS) entry which is preliminary data.</text>
</comment>
<dbReference type="PRINTS" id="PR00344">
    <property type="entry name" value="BCTRLSENSOR"/>
</dbReference>
<dbReference type="PROSITE" id="PS50109">
    <property type="entry name" value="HIS_KIN"/>
    <property type="match status" value="1"/>
</dbReference>
<proteinExistence type="predicted"/>